<dbReference type="PATRIC" id="fig|1131731.3.peg.1165"/>
<evidence type="ECO:0000256" key="2">
    <source>
        <dbReference type="ARBA" id="ARBA00008017"/>
    </source>
</evidence>
<comment type="similarity">
    <text evidence="2">Belongs to the MscS (TC 1.A.23) family.</text>
</comment>
<evidence type="ECO:0000259" key="9">
    <source>
        <dbReference type="Pfam" id="PF21082"/>
    </source>
</evidence>
<dbReference type="InterPro" id="IPR045042">
    <property type="entry name" value="YnaI-like"/>
</dbReference>
<evidence type="ECO:0000256" key="6">
    <source>
        <dbReference type="ARBA" id="ARBA00023136"/>
    </source>
</evidence>
<feature type="transmembrane region" description="Helical" evidence="7">
    <location>
        <begin position="156"/>
        <end position="176"/>
    </location>
</feature>
<feature type="domain" description="Mechanosensitive ion channel MscS C-terminal" evidence="9">
    <location>
        <begin position="251"/>
        <end position="337"/>
    </location>
</feature>
<feature type="domain" description="Mechanosensitive ion channel MscS" evidence="8">
    <location>
        <begin position="179"/>
        <end position="245"/>
    </location>
</feature>
<evidence type="ECO:0000313" key="11">
    <source>
        <dbReference type="EMBL" id="EKN68206.1"/>
    </source>
</evidence>
<dbReference type="Gene3D" id="3.30.70.100">
    <property type="match status" value="1"/>
</dbReference>
<feature type="transmembrane region" description="Helical" evidence="7">
    <location>
        <begin position="129"/>
        <end position="150"/>
    </location>
</feature>
<dbReference type="Pfam" id="PF21082">
    <property type="entry name" value="MS_channel_3rd"/>
    <property type="match status" value="1"/>
</dbReference>
<reference evidence="11 12" key="1">
    <citation type="journal article" date="2012" name="Front. Microbiol.">
        <title>Redundancy and modularity in membrane-associated dissimilatory nitrate reduction in Bacillus.</title>
        <authorList>
            <person name="Heylen K."/>
            <person name="Keltjens J."/>
        </authorList>
    </citation>
    <scope>NUCLEOTIDE SEQUENCE [LARGE SCALE GENOMIC DNA]</scope>
    <source>
        <strain evidence="11 12">LMG 9581</strain>
    </source>
</reference>
<keyword evidence="12" id="KW-1185">Reference proteome</keyword>
<gene>
    <name evidence="11" type="ORF">BAZO_05585</name>
</gene>
<dbReference type="Pfam" id="PF21088">
    <property type="entry name" value="MS_channel_1st"/>
    <property type="match status" value="1"/>
</dbReference>
<dbReference type="Gene3D" id="2.30.30.60">
    <property type="match status" value="1"/>
</dbReference>
<feature type="transmembrane region" description="Helical" evidence="7">
    <location>
        <begin position="12"/>
        <end position="31"/>
    </location>
</feature>
<evidence type="ECO:0000256" key="7">
    <source>
        <dbReference type="SAM" id="Phobius"/>
    </source>
</evidence>
<dbReference type="GO" id="GO:0055085">
    <property type="term" value="P:transmembrane transport"/>
    <property type="evidence" value="ECO:0007669"/>
    <property type="project" value="InterPro"/>
</dbReference>
<dbReference type="InterPro" id="IPR011066">
    <property type="entry name" value="MscS_channel_C_sf"/>
</dbReference>
<dbReference type="PANTHER" id="PTHR43634:SF2">
    <property type="entry name" value="LOW CONDUCTANCE MECHANOSENSITIVE CHANNEL YNAI"/>
    <property type="match status" value="1"/>
</dbReference>
<proteinExistence type="inferred from homology"/>
<dbReference type="SUPFAM" id="SSF82689">
    <property type="entry name" value="Mechanosensitive channel protein MscS (YggB), C-terminal domain"/>
    <property type="match status" value="1"/>
</dbReference>
<dbReference type="STRING" id="1131731.BAZO_05585"/>
<evidence type="ECO:0000256" key="4">
    <source>
        <dbReference type="ARBA" id="ARBA00022692"/>
    </source>
</evidence>
<keyword evidence="4 7" id="KW-0812">Transmembrane</keyword>
<comment type="subcellular location">
    <subcellularLocation>
        <location evidence="1">Cell membrane</location>
        <topology evidence="1">Multi-pass membrane protein</topology>
    </subcellularLocation>
</comment>
<evidence type="ECO:0000256" key="5">
    <source>
        <dbReference type="ARBA" id="ARBA00022989"/>
    </source>
</evidence>
<dbReference type="SUPFAM" id="SSF50182">
    <property type="entry name" value="Sm-like ribonucleoproteins"/>
    <property type="match status" value="1"/>
</dbReference>
<dbReference type="InterPro" id="IPR011014">
    <property type="entry name" value="MscS_channel_TM-2"/>
</dbReference>
<dbReference type="RefSeq" id="WP_003330329.1">
    <property type="nucleotide sequence ID" value="NZ_AJLR01000041.1"/>
</dbReference>
<sequence>MWESIMTYEFLYEVSISVGIFLLFLILRKVFTKYIFHLILKLAHKTPTDLFSHIWLSFEKPIGWLFVIIGFNVAASFFPYIDPRNPIFVHIMKSLIILMITWGLYNVASASSIAIMKINKKLNVDIDEILIPFLSKTIRFIIVAISLSIILQEFNYNINSLVAGLGIGGVAVALAAKDALGNLFGGLIIITEKPFSIGDWIMTPTVEGTVEDITFRSTKIRTFAQALVTVPNATLANEAITNWSKMGKRRITFQLGVTFETPKEKLENTINKIEEMLKKHSDVHPDTIFVTFDNYNVNSLDIFLYFFTKTTVWAEYLQVKQDINFKIMAILESEGVQVALPTRTLITTKESESMMKAATKEKDRVRERDL</sequence>
<evidence type="ECO:0000259" key="8">
    <source>
        <dbReference type="Pfam" id="PF00924"/>
    </source>
</evidence>
<dbReference type="GO" id="GO:0005886">
    <property type="term" value="C:plasma membrane"/>
    <property type="evidence" value="ECO:0007669"/>
    <property type="project" value="UniProtKB-SubCell"/>
</dbReference>
<protein>
    <submittedName>
        <fullName evidence="11">Small mechanosensitive channel</fullName>
    </submittedName>
</protein>
<feature type="transmembrane region" description="Helical" evidence="7">
    <location>
        <begin position="62"/>
        <end position="81"/>
    </location>
</feature>
<feature type="domain" description="Mechanosensitive ion channel transmembrane helices 2/3" evidence="10">
    <location>
        <begin position="136"/>
        <end position="177"/>
    </location>
</feature>
<dbReference type="PANTHER" id="PTHR43634">
    <property type="entry name" value="OW CONDUCTANCE MECHANOSENSITIVE CHANNEL"/>
    <property type="match status" value="1"/>
</dbReference>
<evidence type="ECO:0000259" key="10">
    <source>
        <dbReference type="Pfam" id="PF21088"/>
    </source>
</evidence>
<accession>K6E4N1</accession>
<evidence type="ECO:0000256" key="3">
    <source>
        <dbReference type="ARBA" id="ARBA00022475"/>
    </source>
</evidence>
<evidence type="ECO:0000313" key="12">
    <source>
        <dbReference type="Proteomes" id="UP000006315"/>
    </source>
</evidence>
<name>K6E4N1_SCHAZ</name>
<dbReference type="GeneID" id="89470618"/>
<dbReference type="Proteomes" id="UP000006315">
    <property type="component" value="Unassembled WGS sequence"/>
</dbReference>
<dbReference type="InterPro" id="IPR010920">
    <property type="entry name" value="LSM_dom_sf"/>
</dbReference>
<evidence type="ECO:0000256" key="1">
    <source>
        <dbReference type="ARBA" id="ARBA00004651"/>
    </source>
</evidence>
<dbReference type="InterPro" id="IPR023408">
    <property type="entry name" value="MscS_beta-dom_sf"/>
</dbReference>
<dbReference type="InterPro" id="IPR049278">
    <property type="entry name" value="MS_channel_C"/>
</dbReference>
<dbReference type="InterPro" id="IPR006685">
    <property type="entry name" value="MscS_channel_2nd"/>
</dbReference>
<organism evidence="11 12">
    <name type="scientific">Schinkia azotoformans LMG 9581</name>
    <dbReference type="NCBI Taxonomy" id="1131731"/>
    <lineage>
        <taxon>Bacteria</taxon>
        <taxon>Bacillati</taxon>
        <taxon>Bacillota</taxon>
        <taxon>Bacilli</taxon>
        <taxon>Bacillales</taxon>
        <taxon>Bacillaceae</taxon>
        <taxon>Calidifontibacillus/Schinkia group</taxon>
        <taxon>Schinkia</taxon>
    </lineage>
</organism>
<keyword evidence="5 7" id="KW-1133">Transmembrane helix</keyword>
<keyword evidence="6 7" id="KW-0472">Membrane</keyword>
<dbReference type="Gene3D" id="1.10.287.1260">
    <property type="match status" value="1"/>
</dbReference>
<dbReference type="Pfam" id="PF00924">
    <property type="entry name" value="MS_channel_2nd"/>
    <property type="match status" value="1"/>
</dbReference>
<dbReference type="InterPro" id="IPR049142">
    <property type="entry name" value="MS_channel_1st"/>
</dbReference>
<comment type="caution">
    <text evidence="11">The sequence shown here is derived from an EMBL/GenBank/DDBJ whole genome shotgun (WGS) entry which is preliminary data.</text>
</comment>
<keyword evidence="3" id="KW-1003">Cell membrane</keyword>
<dbReference type="SUPFAM" id="SSF82861">
    <property type="entry name" value="Mechanosensitive channel protein MscS (YggB), transmembrane region"/>
    <property type="match status" value="1"/>
</dbReference>
<dbReference type="AlphaFoldDB" id="K6E4N1"/>
<feature type="transmembrane region" description="Helical" evidence="7">
    <location>
        <begin position="87"/>
        <end position="108"/>
    </location>
</feature>
<dbReference type="EMBL" id="AJLR01000041">
    <property type="protein sequence ID" value="EKN68206.1"/>
    <property type="molecule type" value="Genomic_DNA"/>
</dbReference>